<dbReference type="InterPro" id="IPR040497">
    <property type="entry name" value="Glyco_transf_24"/>
</dbReference>
<evidence type="ECO:0000256" key="9">
    <source>
        <dbReference type="ARBA" id="ARBA00023180"/>
    </source>
</evidence>
<dbReference type="GO" id="GO:0018279">
    <property type="term" value="P:protein N-linked glycosylation via asparagine"/>
    <property type="evidence" value="ECO:0007669"/>
    <property type="project" value="TreeGrafter"/>
</dbReference>
<dbReference type="PANTHER" id="PTHR11226">
    <property type="entry name" value="UDP-GLUCOSE GLYCOPROTEIN:GLUCOSYLTRANSFERASE"/>
    <property type="match status" value="1"/>
</dbReference>
<dbReference type="InterPro" id="IPR040692">
    <property type="entry name" value="UGGT_TRXL_3"/>
</dbReference>
<comment type="pathway">
    <text evidence="3">Protein modification; protein glycosylation.</text>
</comment>
<feature type="domain" description="UGGT thioredoxin-like" evidence="13">
    <location>
        <begin position="38"/>
        <end position="217"/>
    </location>
</feature>
<dbReference type="WBParaSite" id="SPAL_0000167400.1">
    <property type="protein sequence ID" value="SPAL_0000167400.1"/>
    <property type="gene ID" value="SPAL_0000167400"/>
</dbReference>
<organism evidence="18 19">
    <name type="scientific">Strongyloides papillosus</name>
    <name type="common">Intestinal threadworm</name>
    <dbReference type="NCBI Taxonomy" id="174720"/>
    <lineage>
        <taxon>Eukaryota</taxon>
        <taxon>Metazoa</taxon>
        <taxon>Ecdysozoa</taxon>
        <taxon>Nematoda</taxon>
        <taxon>Chromadorea</taxon>
        <taxon>Rhabditida</taxon>
        <taxon>Tylenchina</taxon>
        <taxon>Panagrolaimomorpha</taxon>
        <taxon>Strongyloidoidea</taxon>
        <taxon>Strongyloididae</taxon>
        <taxon>Strongyloides</taxon>
    </lineage>
</organism>
<dbReference type="PANTHER" id="PTHR11226:SF0">
    <property type="entry name" value="UDP-GLUCOSE:GLYCOPROTEIN GLUCOSYLTRANSFERASE"/>
    <property type="match status" value="1"/>
</dbReference>
<dbReference type="Pfam" id="PF18400">
    <property type="entry name" value="Thioredoxin_12"/>
    <property type="match status" value="1"/>
</dbReference>
<keyword evidence="5" id="KW-0328">Glycosyltransferase</keyword>
<evidence type="ECO:0000256" key="6">
    <source>
        <dbReference type="ARBA" id="ARBA00022679"/>
    </source>
</evidence>
<evidence type="ECO:0000256" key="10">
    <source>
        <dbReference type="ARBA" id="ARBA00045874"/>
    </source>
</evidence>
<comment type="catalytic activity">
    <reaction evidence="11">
        <text>N(4)-(alpha-D-Man-(1-&gt;2)-alpha-D-Man-(1-&gt;2)-alpha-D-Man-(1-&gt;3)-[alpha-D-Man-(1-&gt;2)-alpha-D-Man-(1-&gt;3)-[alpha-D-Man-(1-&gt;2)-alpha-D-Man-(1-&gt;6)]-alpha-D-Man-(1-&gt;6)]-beta-D-Man-(1-&gt;4)-beta-D-GlcNAc-(1-&gt;4)-beta-D-GlcNAc)-L-asparaginyl-[protein] (N-glucan mannose isomer 9A1,2,3B1,2,3) + UDP-alpha-D-glucose = N(4)-(alpha-D-Glc-(1-&gt;3)-alpha-D-Man-(1-&gt;2)-alpha-D-Man-(1-&gt;2)-alpha-D-Man-(1-&gt;3)-[alpha-D-Man-(1-&gt;2)-alpha-D-Man-(1-&gt;3)-[alpha-D-Man-(1-&gt;2)-alpha-D-Man-(1-&gt;6)]-alpha-D-Man-(1-&gt;6)]-beta-D-Man-(1-&gt;4)-beta-D-GlcNAc-(1-&gt;4)-beta-D-GlcNAc)-L-asparaginyl-[protein] + UDP + H(+)</text>
        <dbReference type="Rhea" id="RHEA:61304"/>
        <dbReference type="Rhea" id="RHEA-COMP:14356"/>
        <dbReference type="Rhea" id="RHEA-COMP:14357"/>
        <dbReference type="ChEBI" id="CHEBI:15378"/>
        <dbReference type="ChEBI" id="CHEBI:58223"/>
        <dbReference type="ChEBI" id="CHEBI:58885"/>
        <dbReference type="ChEBI" id="CHEBI:59080"/>
        <dbReference type="ChEBI" id="CHEBI:139493"/>
    </reaction>
</comment>
<proteinExistence type="inferred from homology"/>
<feature type="domain" description="UGGT thioredoxin-like" evidence="15">
    <location>
        <begin position="437"/>
        <end position="677"/>
    </location>
</feature>
<dbReference type="Proteomes" id="UP000046392">
    <property type="component" value="Unplaced"/>
</dbReference>
<keyword evidence="9" id="KW-0325">Glycoprotein</keyword>
<feature type="domain" description="UGGT thioredoxin-like" evidence="14">
    <location>
        <begin position="290"/>
        <end position="425"/>
    </location>
</feature>
<dbReference type="GO" id="GO:0036503">
    <property type="term" value="P:ERAD pathway"/>
    <property type="evidence" value="ECO:0007669"/>
    <property type="project" value="TreeGrafter"/>
</dbReference>
<comment type="function">
    <text evidence="10">Recognizes glycoproteins with minor folding defects. Reglucosylates single N-glycans near the misfolded part of the protein, thus providing quality control for protein folding in the endoplasmic reticulum. Reglucosylated proteins are recognized by calreticulin for recycling to the endoplasmic reticulum and refolding or degradation.</text>
</comment>
<evidence type="ECO:0000256" key="2">
    <source>
        <dbReference type="ARBA" id="ARBA00004319"/>
    </source>
</evidence>
<accession>A0A0N5B6I5</accession>
<dbReference type="SUPFAM" id="SSF53448">
    <property type="entry name" value="Nucleotide-diphospho-sugar transferases"/>
    <property type="match status" value="1"/>
</dbReference>
<evidence type="ECO:0000259" key="13">
    <source>
        <dbReference type="Pfam" id="PF18400"/>
    </source>
</evidence>
<evidence type="ECO:0000259" key="16">
    <source>
        <dbReference type="Pfam" id="PF18403"/>
    </source>
</evidence>
<dbReference type="Pfam" id="PF18403">
    <property type="entry name" value="Thioredoxin_15"/>
    <property type="match status" value="1"/>
</dbReference>
<keyword evidence="18" id="KW-1185">Reference proteome</keyword>
<dbReference type="STRING" id="174720.A0A0N5B6I5"/>
<dbReference type="UniPathway" id="UPA00378"/>
<dbReference type="Pfam" id="PF18401">
    <property type="entry name" value="Thioredoxin_13"/>
    <property type="match status" value="1"/>
</dbReference>
<dbReference type="Gene3D" id="3.90.550.10">
    <property type="entry name" value="Spore Coat Polysaccharide Biosynthesis Protein SpsA, Chain A"/>
    <property type="match status" value="1"/>
</dbReference>
<evidence type="ECO:0000256" key="5">
    <source>
        <dbReference type="ARBA" id="ARBA00022676"/>
    </source>
</evidence>
<evidence type="ECO:0000256" key="12">
    <source>
        <dbReference type="SAM" id="SignalP"/>
    </source>
</evidence>
<comment type="subcellular location">
    <subcellularLocation>
        <location evidence="2">Endoplasmic reticulum lumen</location>
    </subcellularLocation>
</comment>
<dbReference type="GO" id="GO:0051082">
    <property type="term" value="F:unfolded protein binding"/>
    <property type="evidence" value="ECO:0007669"/>
    <property type="project" value="TreeGrafter"/>
</dbReference>
<sequence length="1515" mass="174271">MRWQYILLLIFSILKEAYLSNNADKLVVTSLTAQWNHTSFIAETAEFIAKEDPSLFFNYIDLLVGKNDIDIKNPEKEYETGIKLAAQILSESRLDLLKLSLSLRVASPAIELFQKLGKEKISGKKCSSFVEIGSDFVCSEKDFEKVISKNDEFEVERYSIDHIYYGKKTNDNNILGTVVLYGNYGNKDFGKLYNACKKAAKNGKINFVVRYYENEEKPESNPVPLSGYGVELSIKNTEYKAVDDTNQKKDNFEDELPELDDVQGFNFNILKRRHGDLMEQLKQLKVFLSESDELTPLKQWELQDISFQASQKVFNEPNAEAAINTLIDVSQNFPSRARAISQVSVDPKLRKEVQENQERLTEEFEIRPGENNIFINGINIDADTLDIYNLLDTLKQEESLANDFYEMGFRREYLSLLFSLDSSENKESFAIDFREGFPEYINNLDKDPEYKRMGNSVKLMLQPYFPGMIRPIARNFFNLIFVVDPSELNHRVLLKIAHSFYAHQIPLRIGIIFDVSNDDDVNGMNDVGVAFVNFFNYAKSEKNPAKALDLCNKMFDSFMEDFTVENIHKFFKKYFKDVEIEDVFGKDSDYNQGRATGRPWIKRSGLGQTPKVLLNGVVFDQANLASDKIEEAVMSEVSKQTPYIQKAVMSGKLTDKDNVMNWIMSRPTVLSRLNNRILNNKGEYLKMTDVMPCKSKNINEFNRLSNVEKTQCIISRMKYFTRSDVESTKALTVWLVGDFEDFESREMLRNALKFLKKSKTSRIGIINNPKKGIKEFGKVTKVINSIVRLLPQNIIKQILPKVLVESVIKKIQNNQFSIDEFAVNGMSVDNFNKESKLLSNEQLEYEANFAKSVLNINRGDRTYIVNGNMYGVLDNNEIIEVDDYELLEKIANTKGANKIAAQVDRWGVEKDNGKSSDVVMRSISVIGASNSKKTRHWVVLANDKKSVVHSVAQDDKKAIIDIIVVTDPLTKGAQKLSAVLKLILRSCNADLKIVLNPQDQISELPLKRFYRFVVDQEVSFTTDGNVISPVAVFENLPKKQLLTLNVISPDAWMIQPVFAEYDLDNIKMENVEKNVIANFELRNILLEGHCFDDVTGSPPRGLQFVLSTLNNKINYDTIVMANLGYFQLKSNPGIWDLRLREGRSKEIYDIVEHKNTESQNGEIVKVMIDSLLGRVVKIKVSKKADKLEENLLSDDKGSYEDEDSEEENSIWSSVSKYVSGEKYDEINIFSLASGHMYERLMRIMMVSVMKHTKYPVKFWLLNNYVSPQFRNSLEPMAKKYGFSYELVEYKWPRWLHKQTEKQRIMWGYKILFLDVLFPLHVKKIIFVDADQIVRTDLMELMNFDLNGAPYGYTPFCDNKKEMDGFRFWKSGYWANHLAGRKYHISALYVVDLVKFRKIAAGDRLRGQYQGLSADPNSLANLDQDLPNNMIHQVKIKSLPQEWLWCETWCDEGSKKNAKTIDLCNNPLTKEPKLDAARRIVPEWIEYDEEIRELLEKSKVDSLGKEPVPKEKHTEL</sequence>
<evidence type="ECO:0000256" key="1">
    <source>
        <dbReference type="ARBA" id="ARBA00001913"/>
    </source>
</evidence>
<dbReference type="InterPro" id="IPR029044">
    <property type="entry name" value="Nucleotide-diphossugar_trans"/>
</dbReference>
<dbReference type="GO" id="GO:0005788">
    <property type="term" value="C:endoplasmic reticulum lumen"/>
    <property type="evidence" value="ECO:0007669"/>
    <property type="project" value="UniProtKB-SubCell"/>
</dbReference>
<dbReference type="InterPro" id="IPR040525">
    <property type="entry name" value="UGGT_TRXL_4"/>
</dbReference>
<dbReference type="Pfam" id="PF18402">
    <property type="entry name" value="Thioredoxin_14"/>
    <property type="match status" value="1"/>
</dbReference>
<evidence type="ECO:0000256" key="8">
    <source>
        <dbReference type="ARBA" id="ARBA00022824"/>
    </source>
</evidence>
<keyword evidence="8" id="KW-0256">Endoplasmic reticulum</keyword>
<evidence type="ECO:0000256" key="4">
    <source>
        <dbReference type="ARBA" id="ARBA00006351"/>
    </source>
</evidence>
<comment type="similarity">
    <text evidence="4">Belongs to the glycosyltransferase 8 family.</text>
</comment>
<protein>
    <submittedName>
        <fullName evidence="19">UDP-glucose:glycoprotein glucosyltransferase</fullName>
    </submittedName>
</protein>
<evidence type="ECO:0000256" key="7">
    <source>
        <dbReference type="ARBA" id="ARBA00022729"/>
    </source>
</evidence>
<comment type="cofactor">
    <cofactor evidence="1">
        <name>Ca(2+)</name>
        <dbReference type="ChEBI" id="CHEBI:29108"/>
    </cofactor>
</comment>
<feature type="domain" description="UDP-glucose:glycoprotein glucosyltransferase thioredoxin-like" evidence="16">
    <location>
        <begin position="703"/>
        <end position="926"/>
    </location>
</feature>
<evidence type="ECO:0000259" key="17">
    <source>
        <dbReference type="Pfam" id="PF18404"/>
    </source>
</evidence>
<evidence type="ECO:0000259" key="15">
    <source>
        <dbReference type="Pfam" id="PF18402"/>
    </source>
</evidence>
<feature type="chain" id="PRO_5005893836" evidence="12">
    <location>
        <begin position="20"/>
        <end position="1515"/>
    </location>
</feature>
<dbReference type="InterPro" id="IPR009448">
    <property type="entry name" value="UDP-g_GGtrans"/>
</dbReference>
<dbReference type="Pfam" id="PF06427">
    <property type="entry name" value="UDP-g_GGTase"/>
    <property type="match status" value="1"/>
</dbReference>
<feature type="domain" description="Glucosyltransferase 24 catalytic" evidence="17">
    <location>
        <begin position="1226"/>
        <end position="1493"/>
    </location>
</feature>
<keyword evidence="7 12" id="KW-0732">Signal</keyword>
<reference evidence="19" key="1">
    <citation type="submission" date="2017-02" db="UniProtKB">
        <authorList>
            <consortium name="WormBaseParasite"/>
        </authorList>
    </citation>
    <scope>IDENTIFICATION</scope>
</reference>
<dbReference type="CDD" id="cd06432">
    <property type="entry name" value="GT8_HUGT1_C_like"/>
    <property type="match status" value="1"/>
</dbReference>
<keyword evidence="6" id="KW-0808">Transferase</keyword>
<dbReference type="Pfam" id="PF18404">
    <property type="entry name" value="Glyco_transf_24"/>
    <property type="match status" value="1"/>
</dbReference>
<evidence type="ECO:0000313" key="19">
    <source>
        <dbReference type="WBParaSite" id="SPAL_0000167400.1"/>
    </source>
</evidence>
<evidence type="ECO:0000256" key="11">
    <source>
        <dbReference type="ARBA" id="ARBA00048456"/>
    </source>
</evidence>
<feature type="signal peptide" evidence="12">
    <location>
        <begin position="1"/>
        <end position="19"/>
    </location>
</feature>
<evidence type="ECO:0000313" key="18">
    <source>
        <dbReference type="Proteomes" id="UP000046392"/>
    </source>
</evidence>
<dbReference type="GO" id="GO:0003980">
    <property type="term" value="F:UDP-glucose:glycoprotein glucosyltransferase activity"/>
    <property type="evidence" value="ECO:0007669"/>
    <property type="project" value="InterPro"/>
</dbReference>
<dbReference type="InterPro" id="IPR040694">
    <property type="entry name" value="UGGT_TRXL_2"/>
</dbReference>
<evidence type="ECO:0000259" key="14">
    <source>
        <dbReference type="Pfam" id="PF18401"/>
    </source>
</evidence>
<name>A0A0N5B6I5_STREA</name>
<evidence type="ECO:0000256" key="3">
    <source>
        <dbReference type="ARBA" id="ARBA00004922"/>
    </source>
</evidence>
<dbReference type="FunFam" id="3.90.550.10:FF:000004">
    <property type="entry name" value="UDP-glucose glycoprotein glucosyltransferase 1"/>
    <property type="match status" value="1"/>
</dbReference>
<dbReference type="InterPro" id="IPR040693">
    <property type="entry name" value="UGGT_TRXL_1"/>
</dbReference>